<evidence type="ECO:0000313" key="2">
    <source>
        <dbReference type="EMBL" id="ACZ10020.1"/>
    </source>
</evidence>
<proteinExistence type="predicted"/>
<dbReference type="Proteomes" id="UP000000845">
    <property type="component" value="Chromosome"/>
</dbReference>
<dbReference type="KEGG" id="str:Sterm_3179"/>
<dbReference type="HOGENOM" id="CLU_1585351_0_0_0"/>
<dbReference type="AlphaFoldDB" id="D1API6"/>
<evidence type="ECO:0000313" key="3">
    <source>
        <dbReference type="Proteomes" id="UP000000845"/>
    </source>
</evidence>
<feature type="transmembrane region" description="Helical" evidence="1">
    <location>
        <begin position="144"/>
        <end position="163"/>
    </location>
</feature>
<keyword evidence="1" id="KW-0812">Transmembrane</keyword>
<protein>
    <submittedName>
        <fullName evidence="2">Uncharacterized protein</fullName>
    </submittedName>
</protein>
<feature type="transmembrane region" description="Helical" evidence="1">
    <location>
        <begin position="65"/>
        <end position="86"/>
    </location>
</feature>
<reference evidence="3" key="1">
    <citation type="submission" date="2009-09" db="EMBL/GenBank/DDBJ databases">
        <title>The complete chromosome of Sebaldella termitidis ATCC 33386.</title>
        <authorList>
            <consortium name="US DOE Joint Genome Institute (JGI-PGF)"/>
            <person name="Lucas S."/>
            <person name="Copeland A."/>
            <person name="Lapidus A."/>
            <person name="Glavina del Rio T."/>
            <person name="Dalin E."/>
            <person name="Tice H."/>
            <person name="Bruce D."/>
            <person name="Goodwin L."/>
            <person name="Pitluck S."/>
            <person name="Kyrpides N."/>
            <person name="Mavromatis K."/>
            <person name="Ivanova N."/>
            <person name="Mikhailova N."/>
            <person name="Sims D."/>
            <person name="Meincke L."/>
            <person name="Brettin T."/>
            <person name="Detter J.C."/>
            <person name="Han C."/>
            <person name="Larimer F."/>
            <person name="Land M."/>
            <person name="Hauser L."/>
            <person name="Markowitz V."/>
            <person name="Cheng J.F."/>
            <person name="Hugenholtz P."/>
            <person name="Woyke T."/>
            <person name="Wu D."/>
            <person name="Eisen J.A."/>
        </authorList>
    </citation>
    <scope>NUCLEOTIDE SEQUENCE [LARGE SCALE GENOMIC DNA]</scope>
    <source>
        <strain evidence="3">ATCC 33386 / NCTC 11300</strain>
    </source>
</reference>
<feature type="transmembrane region" description="Helical" evidence="1">
    <location>
        <begin position="98"/>
        <end position="123"/>
    </location>
</feature>
<evidence type="ECO:0000256" key="1">
    <source>
        <dbReference type="SAM" id="Phobius"/>
    </source>
</evidence>
<dbReference type="EMBL" id="CP001739">
    <property type="protein sequence ID" value="ACZ10020.1"/>
    <property type="molecule type" value="Genomic_DNA"/>
</dbReference>
<organism evidence="2 3">
    <name type="scientific">Sebaldella termitidis (strain ATCC 33386 / NCTC 11300)</name>
    <dbReference type="NCBI Taxonomy" id="526218"/>
    <lineage>
        <taxon>Bacteria</taxon>
        <taxon>Fusobacteriati</taxon>
        <taxon>Fusobacteriota</taxon>
        <taxon>Fusobacteriia</taxon>
        <taxon>Fusobacteriales</taxon>
        <taxon>Leptotrichiaceae</taxon>
        <taxon>Sebaldella</taxon>
    </lineage>
</organism>
<keyword evidence="1" id="KW-1133">Transmembrane helix</keyword>
<feature type="transmembrane region" description="Helical" evidence="1">
    <location>
        <begin position="6"/>
        <end position="26"/>
    </location>
</feature>
<dbReference type="STRING" id="526218.Sterm_3179"/>
<reference evidence="2 3" key="2">
    <citation type="journal article" date="2010" name="Stand. Genomic Sci.">
        <title>Complete genome sequence of Sebaldella termitidis type strain (NCTC 11300).</title>
        <authorList>
            <person name="Harmon-Smith M."/>
            <person name="Celia L."/>
            <person name="Chertkov O."/>
            <person name="Lapidus A."/>
            <person name="Copeland A."/>
            <person name="Glavina Del Rio T."/>
            <person name="Nolan M."/>
            <person name="Lucas S."/>
            <person name="Tice H."/>
            <person name="Cheng J.F."/>
            <person name="Han C."/>
            <person name="Detter J.C."/>
            <person name="Bruce D."/>
            <person name="Goodwin L."/>
            <person name="Pitluck S."/>
            <person name="Pati A."/>
            <person name="Liolios K."/>
            <person name="Ivanova N."/>
            <person name="Mavromatis K."/>
            <person name="Mikhailova N."/>
            <person name="Chen A."/>
            <person name="Palaniappan K."/>
            <person name="Land M."/>
            <person name="Hauser L."/>
            <person name="Chang Y.J."/>
            <person name="Jeffries C.D."/>
            <person name="Brettin T."/>
            <person name="Goker M."/>
            <person name="Beck B."/>
            <person name="Bristow J."/>
            <person name="Eisen J.A."/>
            <person name="Markowitz V."/>
            <person name="Hugenholtz P."/>
            <person name="Kyrpides N.C."/>
            <person name="Klenk H.P."/>
            <person name="Chen F."/>
        </authorList>
    </citation>
    <scope>NUCLEOTIDE SEQUENCE [LARGE SCALE GENOMIC DNA]</scope>
    <source>
        <strain evidence="3">ATCC 33386 / NCTC 11300</strain>
    </source>
</reference>
<dbReference type="RefSeq" id="WP_012862602.1">
    <property type="nucleotide sequence ID" value="NC_013517.1"/>
</dbReference>
<sequence>MQLIRYIGAAGFFITLFIMYGTKYGLPGIKQYDRKFKPVDMKFFYKKSLLYETFEKIGEDGRKVYFGYFIIDFFLASFTLIVMIMITDLLMHDPDIHYAVYLAAGLKALFDILENCICLYLLHIYPAKNNIAAFFASCSTMLKFIMFYLWLLAVVAALLYFYLAGLRY</sequence>
<gene>
    <name evidence="2" type="ordered locus">Sterm_3179</name>
</gene>
<name>D1API6_SEBTE</name>
<accession>D1API6</accession>
<keyword evidence="1" id="KW-0472">Membrane</keyword>
<keyword evidence="3" id="KW-1185">Reference proteome</keyword>